<dbReference type="Gene3D" id="1.50.10.20">
    <property type="match status" value="2"/>
</dbReference>
<keyword evidence="3" id="KW-1185">Reference proteome</keyword>
<keyword evidence="2" id="KW-0808">Transferase</keyword>
<name>A0A517YWV9_9BACT</name>
<dbReference type="InterPro" id="IPR008930">
    <property type="entry name" value="Terpenoid_cyclase/PrenylTrfase"/>
</dbReference>
<dbReference type="EMBL" id="CP036425">
    <property type="protein sequence ID" value="QDU34714.1"/>
    <property type="molecule type" value="Genomic_DNA"/>
</dbReference>
<protein>
    <submittedName>
        <fullName evidence="2">Prenyltransferase and squalene oxidase repeat protein</fullName>
    </submittedName>
</protein>
<evidence type="ECO:0000313" key="3">
    <source>
        <dbReference type="Proteomes" id="UP000317369"/>
    </source>
</evidence>
<feature type="domain" description="DUF4159" evidence="1">
    <location>
        <begin position="561"/>
        <end position="720"/>
    </location>
</feature>
<reference evidence="2 3" key="1">
    <citation type="submission" date="2019-02" db="EMBL/GenBank/DDBJ databases">
        <title>Deep-cultivation of Planctomycetes and their phenomic and genomic characterization uncovers novel biology.</title>
        <authorList>
            <person name="Wiegand S."/>
            <person name="Jogler M."/>
            <person name="Boedeker C."/>
            <person name="Pinto D."/>
            <person name="Vollmers J."/>
            <person name="Rivas-Marin E."/>
            <person name="Kohn T."/>
            <person name="Peeters S.H."/>
            <person name="Heuer A."/>
            <person name="Rast P."/>
            <person name="Oberbeckmann S."/>
            <person name="Bunk B."/>
            <person name="Jeske O."/>
            <person name="Meyerdierks A."/>
            <person name="Storesund J.E."/>
            <person name="Kallscheuer N."/>
            <person name="Luecker S."/>
            <person name="Lage O.M."/>
            <person name="Pohl T."/>
            <person name="Merkel B.J."/>
            <person name="Hornburger P."/>
            <person name="Mueller R.-W."/>
            <person name="Bruemmer F."/>
            <person name="Labrenz M."/>
            <person name="Spormann A.M."/>
            <person name="Op den Camp H."/>
            <person name="Overmann J."/>
            <person name="Amann R."/>
            <person name="Jetten M.S.M."/>
            <person name="Mascher T."/>
            <person name="Medema M.H."/>
            <person name="Devos D.P."/>
            <person name="Kaster A.-K."/>
            <person name="Ovreas L."/>
            <person name="Rohde M."/>
            <person name="Galperin M.Y."/>
            <person name="Jogler C."/>
        </authorList>
    </citation>
    <scope>NUCLEOTIDE SEQUENCE [LARGE SCALE GENOMIC DNA]</scope>
    <source>
        <strain evidence="2 3">KS4</strain>
    </source>
</reference>
<gene>
    <name evidence="2" type="ORF">KS4_27880</name>
</gene>
<dbReference type="SUPFAM" id="SSF48239">
    <property type="entry name" value="Terpenoid cyclases/Protein prenyltransferases"/>
    <property type="match status" value="1"/>
</dbReference>
<dbReference type="Pfam" id="PF13709">
    <property type="entry name" value="DUF4159"/>
    <property type="match status" value="2"/>
</dbReference>
<dbReference type="KEGG" id="pcor:KS4_27880"/>
<evidence type="ECO:0000313" key="2">
    <source>
        <dbReference type="EMBL" id="QDU34714.1"/>
    </source>
</evidence>
<dbReference type="Gene3D" id="3.40.50.12140">
    <property type="entry name" value="Domain of unknown function DUF4159"/>
    <property type="match status" value="2"/>
</dbReference>
<dbReference type="InterPro" id="IPR025297">
    <property type="entry name" value="DUF4159"/>
</dbReference>
<sequence>MLQCDAKYDVKGIQSILGESMRCFQTLQKQWPHLLCYFIALLLLLTPSRLQARVTDEHVQAAIERIQNYLFSTQNADGNWEGRYSSPKYVGGETAIVTYALITSGISPQDPRLEKTIKYLINCEMNGTYAVSLRAHCLAAMSSQFAGKLSVDARWLAQNQDGGRYTYAQPSNSFDHSNTQYGILGLWECAKRSISVGSNVWPSVIDHFQSSQNDDGGWGYTPKRQSDVAMAAAGVTSLLIAQEMLYRGRDTANEKLQDAISRGLVYLDVMARKHNGVVGVSKMYDMYGVERVALASGAKMFGGRDWFEAGSEYILKKMSRDGSFSNSQGWAGGSNVNTSFALLYLSRGRVPVWINKIQLNDIKWNNRPNDINLLTRRLSARREQEQNWQVINIASDPFYWLNAPIAWISAREEFSAQKLELENLRTYIQMGGLLIINPENNSREFSESMRLTLSKLFPRAKWIDMPSTHPMLNLIHEIKIPSSKPIRILTNGVRDLAITLPRDWGYVLQTGKSAFNYQPDLAMFNLYAMVSDRGRLSHRLTMPMISKKNTASTSEITVIRARYSGSWGQEPLWLHAIASLLHNNAGINLQRANVPLDKIASYPNAFVHLSGNEAISLSGDQLNAISSFTEQGGTILVETIGGLGDFSISIQEQLTQSLQKPSVRIPDTSPILDGKAIGGYSLVRPKYRNYTTEFIGIKNQSRLEAIYINDRPAIIFTHEDITLGALGMKRWGVNGYEISDARKLWSNMLLYYKQSLDPNAKTIVPTKSIMPDGISTLLQEQTQ</sequence>
<proteinExistence type="predicted"/>
<dbReference type="GO" id="GO:0016740">
    <property type="term" value="F:transferase activity"/>
    <property type="evidence" value="ECO:0007669"/>
    <property type="project" value="UniProtKB-KW"/>
</dbReference>
<feature type="domain" description="DUF4159" evidence="1">
    <location>
        <begin position="355"/>
        <end position="481"/>
    </location>
</feature>
<dbReference type="Proteomes" id="UP000317369">
    <property type="component" value="Chromosome"/>
</dbReference>
<dbReference type="CDD" id="cd00688">
    <property type="entry name" value="ISOPREN_C2_like"/>
    <property type="match status" value="1"/>
</dbReference>
<evidence type="ECO:0000259" key="1">
    <source>
        <dbReference type="Pfam" id="PF13709"/>
    </source>
</evidence>
<accession>A0A517YWV9</accession>
<organism evidence="2 3">
    <name type="scientific">Poriferisphaera corsica</name>
    <dbReference type="NCBI Taxonomy" id="2528020"/>
    <lineage>
        <taxon>Bacteria</taxon>
        <taxon>Pseudomonadati</taxon>
        <taxon>Planctomycetota</taxon>
        <taxon>Phycisphaerae</taxon>
        <taxon>Phycisphaerales</taxon>
        <taxon>Phycisphaeraceae</taxon>
        <taxon>Poriferisphaera</taxon>
    </lineage>
</organism>
<dbReference type="AlphaFoldDB" id="A0A517YWV9"/>